<evidence type="ECO:0000313" key="2">
    <source>
        <dbReference type="Proteomes" id="UP000033121"/>
    </source>
</evidence>
<dbReference type="RefSeq" id="WP_046367448.1">
    <property type="nucleotide sequence ID" value="NZ_BBWV01000001.1"/>
</dbReference>
<organism evidence="1 2">
    <name type="scientific">Flavihumibacter petaseus NBRC 106054</name>
    <dbReference type="NCBI Taxonomy" id="1220578"/>
    <lineage>
        <taxon>Bacteria</taxon>
        <taxon>Pseudomonadati</taxon>
        <taxon>Bacteroidota</taxon>
        <taxon>Chitinophagia</taxon>
        <taxon>Chitinophagales</taxon>
        <taxon>Chitinophagaceae</taxon>
        <taxon>Flavihumibacter</taxon>
    </lineage>
</organism>
<sequence length="209" mass="24098">MQNSLPLKALFLDIGGVFLTNGWDRRARAEAAGKFSLDLAELNERHHIIFDAFEAGKMTFDDYLDLLVVNVTPYPKEALREFIYQQSHAFPEMISFIRKVKQDHGLKLIAVNNEARELNDYRIKQFGLDTFIDAFVSSCYVHVRKPDQQIYQYALDIGHLRKEEVIYIDDRLVFIQAAQRLGIEGIQHVSLEGTRRALEERISRVPVSG</sequence>
<dbReference type="STRING" id="1220578.FPE01S_01_06300"/>
<dbReference type="SFLD" id="SFLDG01129">
    <property type="entry name" value="C1.5:_HAD__Beta-PGM__Phosphata"/>
    <property type="match status" value="1"/>
</dbReference>
<dbReference type="EMBL" id="BBWV01000001">
    <property type="protein sequence ID" value="GAO41616.1"/>
    <property type="molecule type" value="Genomic_DNA"/>
</dbReference>
<dbReference type="SUPFAM" id="SSF56784">
    <property type="entry name" value="HAD-like"/>
    <property type="match status" value="1"/>
</dbReference>
<dbReference type="PANTHER" id="PTHR43611:SF3">
    <property type="entry name" value="FLAVIN MONONUCLEOTIDE HYDROLASE 1, CHLOROPLATIC"/>
    <property type="match status" value="1"/>
</dbReference>
<dbReference type="Gene3D" id="1.10.150.240">
    <property type="entry name" value="Putative phosphatase, domain 2"/>
    <property type="match status" value="1"/>
</dbReference>
<comment type="caution">
    <text evidence="1">The sequence shown here is derived from an EMBL/GenBank/DDBJ whole genome shotgun (WGS) entry which is preliminary data.</text>
</comment>
<proteinExistence type="predicted"/>
<dbReference type="PRINTS" id="PR00413">
    <property type="entry name" value="HADHALOGNASE"/>
</dbReference>
<keyword evidence="2" id="KW-1185">Reference proteome</keyword>
<dbReference type="InterPro" id="IPR006439">
    <property type="entry name" value="HAD-SF_hydro_IA"/>
</dbReference>
<dbReference type="NCBIfam" id="TIGR01509">
    <property type="entry name" value="HAD-SF-IA-v3"/>
    <property type="match status" value="1"/>
</dbReference>
<dbReference type="PANTHER" id="PTHR43611">
    <property type="entry name" value="ALPHA-D-GLUCOSE 1-PHOSPHATE PHOSPHATASE"/>
    <property type="match status" value="1"/>
</dbReference>
<dbReference type="AlphaFoldDB" id="A0A0E9MW17"/>
<dbReference type="Gene3D" id="3.40.50.1000">
    <property type="entry name" value="HAD superfamily/HAD-like"/>
    <property type="match status" value="1"/>
</dbReference>
<dbReference type="InterPro" id="IPR023198">
    <property type="entry name" value="PGP-like_dom2"/>
</dbReference>
<name>A0A0E9MW17_9BACT</name>
<dbReference type="InterPro" id="IPR023214">
    <property type="entry name" value="HAD_sf"/>
</dbReference>
<dbReference type="OrthoDB" id="9797415at2"/>
<accession>A0A0E9MW17</accession>
<dbReference type="Proteomes" id="UP000033121">
    <property type="component" value="Unassembled WGS sequence"/>
</dbReference>
<reference evidence="1 2" key="1">
    <citation type="submission" date="2015-04" db="EMBL/GenBank/DDBJ databases">
        <title>Whole genome shotgun sequence of Flavihumibacter petaseus NBRC 106054.</title>
        <authorList>
            <person name="Miyazawa S."/>
            <person name="Hosoyama A."/>
            <person name="Hashimoto M."/>
            <person name="Noguchi M."/>
            <person name="Tsuchikane K."/>
            <person name="Ohji S."/>
            <person name="Yamazoe A."/>
            <person name="Ichikawa N."/>
            <person name="Kimura A."/>
            <person name="Fujita N."/>
        </authorList>
    </citation>
    <scope>NUCLEOTIDE SEQUENCE [LARGE SCALE GENOMIC DNA]</scope>
    <source>
        <strain evidence="1 2">NBRC 106054</strain>
    </source>
</reference>
<evidence type="ECO:0000313" key="1">
    <source>
        <dbReference type="EMBL" id="GAO41616.1"/>
    </source>
</evidence>
<dbReference type="GO" id="GO:0016787">
    <property type="term" value="F:hydrolase activity"/>
    <property type="evidence" value="ECO:0007669"/>
    <property type="project" value="UniProtKB-KW"/>
</dbReference>
<dbReference type="SFLD" id="SFLDS00003">
    <property type="entry name" value="Haloacid_Dehalogenase"/>
    <property type="match status" value="1"/>
</dbReference>
<keyword evidence="1" id="KW-0378">Hydrolase</keyword>
<dbReference type="InterPro" id="IPR036412">
    <property type="entry name" value="HAD-like_sf"/>
</dbReference>
<gene>
    <name evidence="1" type="ORF">FPE01S_01_06300</name>
</gene>
<protein>
    <submittedName>
        <fullName evidence="1">Putative hydrolase</fullName>
    </submittedName>
</protein>
<dbReference type="Pfam" id="PF00702">
    <property type="entry name" value="Hydrolase"/>
    <property type="match status" value="1"/>
</dbReference>